<dbReference type="SUPFAM" id="SSF46565">
    <property type="entry name" value="Chaperone J-domain"/>
    <property type="match status" value="1"/>
</dbReference>
<dbReference type="GO" id="GO:0006457">
    <property type="term" value="P:protein folding"/>
    <property type="evidence" value="ECO:0007669"/>
    <property type="project" value="InterPro"/>
</dbReference>
<keyword evidence="10" id="KW-1185">Reference proteome</keyword>
<dbReference type="STRING" id="1754191.A0A1Y1V0E0"/>
<dbReference type="CDD" id="cd10747">
    <property type="entry name" value="DnaJ_C"/>
    <property type="match status" value="1"/>
</dbReference>
<dbReference type="Gene3D" id="1.10.287.110">
    <property type="entry name" value="DnaJ domain"/>
    <property type="match status" value="1"/>
</dbReference>
<keyword evidence="4 5" id="KW-0862">Zinc</keyword>
<dbReference type="Proteomes" id="UP000193719">
    <property type="component" value="Unassembled WGS sequence"/>
</dbReference>
<evidence type="ECO:0000256" key="1">
    <source>
        <dbReference type="ARBA" id="ARBA00022723"/>
    </source>
</evidence>
<dbReference type="OrthoDB" id="550424at2759"/>
<evidence type="ECO:0000313" key="9">
    <source>
        <dbReference type="EMBL" id="ORX43739.1"/>
    </source>
</evidence>
<dbReference type="FunFam" id="2.60.260.20:FF:000003">
    <property type="entry name" value="DnaJ subfamily A member 2"/>
    <property type="match status" value="1"/>
</dbReference>
<dbReference type="Pfam" id="PF00226">
    <property type="entry name" value="DnaJ"/>
    <property type="match status" value="1"/>
</dbReference>
<dbReference type="GO" id="GO:0051082">
    <property type="term" value="F:unfolded protein binding"/>
    <property type="evidence" value="ECO:0007669"/>
    <property type="project" value="InterPro"/>
</dbReference>
<dbReference type="AlphaFoldDB" id="A0A1Y1V0E0"/>
<evidence type="ECO:0000256" key="4">
    <source>
        <dbReference type="ARBA" id="ARBA00022833"/>
    </source>
</evidence>
<name>A0A1Y1V0E0_9FUNG</name>
<comment type="caution">
    <text evidence="9">The sequence shown here is derived from an EMBL/GenBank/DDBJ whole genome shotgun (WGS) entry which is preliminary data.</text>
</comment>
<evidence type="ECO:0000256" key="3">
    <source>
        <dbReference type="ARBA" id="ARBA00022771"/>
    </source>
</evidence>
<dbReference type="GO" id="GO:0008270">
    <property type="term" value="F:zinc ion binding"/>
    <property type="evidence" value="ECO:0007669"/>
    <property type="project" value="UniProtKB-KW"/>
</dbReference>
<keyword evidence="1 5" id="KW-0479">Metal-binding</keyword>
<dbReference type="Pfam" id="PF01556">
    <property type="entry name" value="DnaJ_C"/>
    <property type="match status" value="1"/>
</dbReference>
<evidence type="ECO:0000259" key="7">
    <source>
        <dbReference type="PROSITE" id="PS50076"/>
    </source>
</evidence>
<dbReference type="InterPro" id="IPR036869">
    <property type="entry name" value="J_dom_sf"/>
</dbReference>
<evidence type="ECO:0000259" key="8">
    <source>
        <dbReference type="PROSITE" id="PS51188"/>
    </source>
</evidence>
<dbReference type="InterPro" id="IPR036410">
    <property type="entry name" value="HSP_DnaJ_Cys-rich_dom_sf"/>
</dbReference>
<accession>A0A1Y1V0E0</accession>
<feature type="compositionally biased region" description="Polar residues" evidence="6">
    <location>
        <begin position="498"/>
        <end position="511"/>
    </location>
</feature>
<proteinExistence type="predicted"/>
<feature type="region of interest" description="Disordered" evidence="6">
    <location>
        <begin position="639"/>
        <end position="665"/>
    </location>
</feature>
<keyword evidence="2" id="KW-0677">Repeat</keyword>
<evidence type="ECO:0000256" key="2">
    <source>
        <dbReference type="ARBA" id="ARBA00022737"/>
    </source>
</evidence>
<feature type="region of interest" description="Disordered" evidence="6">
    <location>
        <begin position="483"/>
        <end position="511"/>
    </location>
</feature>
<dbReference type="PANTHER" id="PTHR43888">
    <property type="entry name" value="DNAJ-LIKE-2, ISOFORM A-RELATED"/>
    <property type="match status" value="1"/>
</dbReference>
<feature type="domain" description="CR-type" evidence="8">
    <location>
        <begin position="222"/>
        <end position="297"/>
    </location>
</feature>
<evidence type="ECO:0000256" key="6">
    <source>
        <dbReference type="SAM" id="MobiDB-lite"/>
    </source>
</evidence>
<dbReference type="PROSITE" id="PS50076">
    <property type="entry name" value="DNAJ_2"/>
    <property type="match status" value="1"/>
</dbReference>
<dbReference type="InterPro" id="IPR001623">
    <property type="entry name" value="DnaJ_domain"/>
</dbReference>
<feature type="domain" description="J" evidence="7">
    <location>
        <begin position="8"/>
        <end position="70"/>
    </location>
</feature>
<evidence type="ECO:0000256" key="5">
    <source>
        <dbReference type="PROSITE-ProRule" id="PRU00546"/>
    </source>
</evidence>
<dbReference type="SMART" id="SM00271">
    <property type="entry name" value="DnaJ"/>
    <property type="match status" value="1"/>
</dbReference>
<keyword evidence="3 5" id="KW-0863">Zinc-finger</keyword>
<dbReference type="InterPro" id="IPR001305">
    <property type="entry name" value="HSP_DnaJ_Cys-rich_dom"/>
</dbReference>
<feature type="compositionally biased region" description="Basic and acidic residues" evidence="6">
    <location>
        <begin position="597"/>
        <end position="606"/>
    </location>
</feature>
<dbReference type="PRINTS" id="PR00625">
    <property type="entry name" value="JDOMAIN"/>
</dbReference>
<dbReference type="Gene3D" id="2.10.230.10">
    <property type="entry name" value="Heat shock protein DnaJ, cysteine-rich domain"/>
    <property type="match status" value="1"/>
</dbReference>
<dbReference type="GO" id="GO:0030544">
    <property type="term" value="F:Hsp70 protein binding"/>
    <property type="evidence" value="ECO:0007669"/>
    <property type="project" value="InterPro"/>
</dbReference>
<dbReference type="InterPro" id="IPR008971">
    <property type="entry name" value="HSP40/DnaJ_pept-bd"/>
</dbReference>
<gene>
    <name evidence="9" type="ORF">BCR36DRAFT_415340</name>
</gene>
<sequence length="724" mass="83298">MSNFNNLSFYQLFQIDKNFSESELKKAYYRLSLKYHPDKNSKMEDMFKYINKAYEILNSPQKKKVYDEFGISAFNGIEIKNEYKKFNNLKNKTSHKKLNDFEVSVFDDLNENSLFRYDESSDDELSSDVLNYSYLSSGEMFSIEEKKNNKSIKKEYPKEKDFVKKNISQKESVQKENQKGNIQKGNVKNEISKKEKEIIQKEIFQKKPDIKIDVSLEDLYTGVEKQVKIERKAICPKCLGQHHTFLVCENCLGNGYSYNVNTEKEVVCKVCNGIGKRKSEKKEQCLSCHGKTTINETKTLIAHILPGMKHNEKIIFKCEGDQSLKAPPKDIIATINILPHPNFTMNGYDLITNVNISLKEALCGLRRRIKFLDGSYLNIMTNPGEVITPFSVKYYKNKGFVKNVGSKEKGNLKIKFFVQFPENNWTNLEDIKILEKILSKKKINNEKYIPPEELAKEDIDINLNEYPSPISVKSSLSSSGMFPEKLSPSERLSPEAVKSSTPFLSPNTARITPNKKSPIDQFYLCDINSSNNINPRTISIAEPIFNIENNPPRTISVIDSMIMPVKGEDIYDTSSSLNEDSYKKEIEKQSPPIRSARRLEDSKRGFSDDENFKNIKVISPKSLKSPKELELIDKNKNVISNNRNDVKPPPLPPFPKNQKQITHSRSVSLERTTKNTFSPIPKSKLIHSNTFNVRREQSPKPMNYDIKSLKSIDRVNNPYVKYNI</sequence>
<evidence type="ECO:0008006" key="11">
    <source>
        <dbReference type="Google" id="ProtNLM"/>
    </source>
</evidence>
<feature type="region of interest" description="Disordered" evidence="6">
    <location>
        <begin position="574"/>
        <end position="606"/>
    </location>
</feature>
<dbReference type="SUPFAM" id="SSF49493">
    <property type="entry name" value="HSP40/DnaJ peptide-binding domain"/>
    <property type="match status" value="2"/>
</dbReference>
<protein>
    <recommendedName>
        <fullName evidence="11">DnaJ-domain-containing protein</fullName>
    </recommendedName>
</protein>
<dbReference type="PROSITE" id="PS51188">
    <property type="entry name" value="ZF_CR"/>
    <property type="match status" value="1"/>
</dbReference>
<organism evidence="9 10">
    <name type="scientific">Piromyces finnis</name>
    <dbReference type="NCBI Taxonomy" id="1754191"/>
    <lineage>
        <taxon>Eukaryota</taxon>
        <taxon>Fungi</taxon>
        <taxon>Fungi incertae sedis</taxon>
        <taxon>Chytridiomycota</taxon>
        <taxon>Chytridiomycota incertae sedis</taxon>
        <taxon>Neocallimastigomycetes</taxon>
        <taxon>Neocallimastigales</taxon>
        <taxon>Neocallimastigaceae</taxon>
        <taxon>Piromyces</taxon>
    </lineage>
</organism>
<dbReference type="InterPro" id="IPR002939">
    <property type="entry name" value="DnaJ_C"/>
</dbReference>
<evidence type="ECO:0000313" key="10">
    <source>
        <dbReference type="Proteomes" id="UP000193719"/>
    </source>
</evidence>
<dbReference type="SUPFAM" id="SSF57938">
    <property type="entry name" value="DnaJ/Hsp40 cysteine-rich domain"/>
    <property type="match status" value="1"/>
</dbReference>
<dbReference type="InterPro" id="IPR044713">
    <property type="entry name" value="DNJA1/2-like"/>
</dbReference>
<reference evidence="9 10" key="2">
    <citation type="submission" date="2016-08" db="EMBL/GenBank/DDBJ databases">
        <title>Pervasive Adenine N6-methylation of Active Genes in Fungi.</title>
        <authorList>
            <consortium name="DOE Joint Genome Institute"/>
            <person name="Mondo S.J."/>
            <person name="Dannebaum R.O."/>
            <person name="Kuo R.C."/>
            <person name="Labutti K."/>
            <person name="Haridas S."/>
            <person name="Kuo A."/>
            <person name="Salamov A."/>
            <person name="Ahrendt S.R."/>
            <person name="Lipzen A."/>
            <person name="Sullivan W."/>
            <person name="Andreopoulos W.B."/>
            <person name="Clum A."/>
            <person name="Lindquist E."/>
            <person name="Daum C."/>
            <person name="Ramamoorthy G.K."/>
            <person name="Gryganskyi A."/>
            <person name="Culley D."/>
            <person name="Magnuson J.K."/>
            <person name="James T.Y."/>
            <person name="O'Malley M.A."/>
            <person name="Stajich J.E."/>
            <person name="Spatafora J.W."/>
            <person name="Visel A."/>
            <person name="Grigoriev I.V."/>
        </authorList>
    </citation>
    <scope>NUCLEOTIDE SEQUENCE [LARGE SCALE GENOMIC DNA]</scope>
    <source>
        <strain evidence="10">finn</strain>
    </source>
</reference>
<feature type="zinc finger region" description="CR-type" evidence="5">
    <location>
        <begin position="222"/>
        <end position="297"/>
    </location>
</feature>
<dbReference type="EMBL" id="MCFH01000050">
    <property type="protein sequence ID" value="ORX43739.1"/>
    <property type="molecule type" value="Genomic_DNA"/>
</dbReference>
<reference evidence="9 10" key="1">
    <citation type="submission" date="2016-08" db="EMBL/GenBank/DDBJ databases">
        <title>Genomes of anaerobic fungi encode conserved fungal cellulosomes for biomass hydrolysis.</title>
        <authorList>
            <consortium name="DOE Joint Genome Institute"/>
            <person name="Haitjema C.H."/>
            <person name="Gilmore S.P."/>
            <person name="Henske J.K."/>
            <person name="Solomon K.V."/>
            <person name="De Groot R."/>
            <person name="Kuo A."/>
            <person name="Mondo S.J."/>
            <person name="Salamov A.A."/>
            <person name="Labutti K."/>
            <person name="Zhao Z."/>
            <person name="Chiniquy J."/>
            <person name="Barry K."/>
            <person name="Brewer H.M."/>
            <person name="Purvine S.O."/>
            <person name="Wright A.T."/>
            <person name="Boxma B."/>
            <person name="Van Alen T."/>
            <person name="Hackstein J.H."/>
            <person name="Baker S.E."/>
            <person name="Grigoriev I.V."/>
            <person name="O'Malley M.A."/>
        </authorList>
    </citation>
    <scope>NUCLEOTIDE SEQUENCE [LARGE SCALE GENOMIC DNA]</scope>
    <source>
        <strain evidence="10">finn</strain>
    </source>
</reference>
<dbReference type="CDD" id="cd06257">
    <property type="entry name" value="DnaJ"/>
    <property type="match status" value="1"/>
</dbReference>
<dbReference type="Gene3D" id="2.60.260.20">
    <property type="entry name" value="Urease metallochaperone UreE, N-terminal domain"/>
    <property type="match status" value="2"/>
</dbReference>